<evidence type="ECO:0000259" key="2">
    <source>
        <dbReference type="Pfam" id="PF17667"/>
    </source>
</evidence>
<comment type="caution">
    <text evidence="3">The sequence shown here is derived from an EMBL/GenBank/DDBJ whole genome shotgun (WGS) entry which is preliminary data.</text>
</comment>
<accession>A0A409WPL2</accession>
<protein>
    <recommendedName>
        <fullName evidence="2">Fungal-type protein kinase domain-containing protein</fullName>
    </recommendedName>
</protein>
<sequence>MKLYKAQTPPAHLSKLTENDFIHSYQREFEWTSDTIRTDLWAVSMPSSSPSRDREWYVLAELLSGASIFAMSGRAAMIWKAVKLHDPSGKIYILKQSWRVIEDETNLESGNIDILSTVNNHRNIHEGRLWKLGLQDTELESFEDVRIGNKNVTIASYCRKGLEYIPHQVPSSRQSETHSEGNDKSRPLDLPTPDDRQHDQSPIPVQNRSLSRTCLRSPGIPIRMFTTVAELLKFFKDAIQQHKDLYMAGVLHSDVSLGNLIICPQFDEDTKTYTWEDAQGKLIDLDHAKYTQKWKTLTPNDTSASGYKERWERMAGALRVTLADEPHFQYLDIESMSERAYAWYVGRVANDYATLQAMTLSPALELQLDLGRRPNFEPNSLDKSDSHTLWVI</sequence>
<keyword evidence="4" id="KW-1185">Reference proteome</keyword>
<dbReference type="PANTHER" id="PTHR38248">
    <property type="entry name" value="FUNK1 6"/>
    <property type="match status" value="1"/>
</dbReference>
<proteinExistence type="predicted"/>
<evidence type="ECO:0000256" key="1">
    <source>
        <dbReference type="SAM" id="MobiDB-lite"/>
    </source>
</evidence>
<evidence type="ECO:0000313" key="3">
    <source>
        <dbReference type="EMBL" id="PPQ80430.1"/>
    </source>
</evidence>
<dbReference type="Proteomes" id="UP000283269">
    <property type="component" value="Unassembled WGS sequence"/>
</dbReference>
<dbReference type="STRING" id="93625.A0A409WPL2"/>
<dbReference type="AlphaFoldDB" id="A0A409WPL2"/>
<dbReference type="Pfam" id="PF17667">
    <property type="entry name" value="Pkinase_fungal"/>
    <property type="match status" value="1"/>
</dbReference>
<organism evidence="3 4">
    <name type="scientific">Psilocybe cyanescens</name>
    <dbReference type="NCBI Taxonomy" id="93625"/>
    <lineage>
        <taxon>Eukaryota</taxon>
        <taxon>Fungi</taxon>
        <taxon>Dikarya</taxon>
        <taxon>Basidiomycota</taxon>
        <taxon>Agaricomycotina</taxon>
        <taxon>Agaricomycetes</taxon>
        <taxon>Agaricomycetidae</taxon>
        <taxon>Agaricales</taxon>
        <taxon>Agaricineae</taxon>
        <taxon>Strophariaceae</taxon>
        <taxon>Psilocybe</taxon>
    </lineage>
</organism>
<dbReference type="InParanoid" id="A0A409WPL2"/>
<feature type="domain" description="Fungal-type protein kinase" evidence="2">
    <location>
        <begin position="52"/>
        <end position="293"/>
    </location>
</feature>
<gene>
    <name evidence="3" type="ORF">CVT25_001733</name>
</gene>
<dbReference type="EMBL" id="NHYD01003330">
    <property type="protein sequence ID" value="PPQ80430.1"/>
    <property type="molecule type" value="Genomic_DNA"/>
</dbReference>
<dbReference type="OrthoDB" id="312874at2759"/>
<dbReference type="PANTHER" id="PTHR38248:SF2">
    <property type="entry name" value="FUNK1 11"/>
    <property type="match status" value="1"/>
</dbReference>
<evidence type="ECO:0000313" key="4">
    <source>
        <dbReference type="Proteomes" id="UP000283269"/>
    </source>
</evidence>
<reference evidence="3 4" key="1">
    <citation type="journal article" date="2018" name="Evol. Lett.">
        <title>Horizontal gene cluster transfer increased hallucinogenic mushroom diversity.</title>
        <authorList>
            <person name="Reynolds H.T."/>
            <person name="Vijayakumar V."/>
            <person name="Gluck-Thaler E."/>
            <person name="Korotkin H.B."/>
            <person name="Matheny P.B."/>
            <person name="Slot J.C."/>
        </authorList>
    </citation>
    <scope>NUCLEOTIDE SEQUENCE [LARGE SCALE GENOMIC DNA]</scope>
    <source>
        <strain evidence="3 4">2631</strain>
    </source>
</reference>
<dbReference type="InterPro" id="IPR040976">
    <property type="entry name" value="Pkinase_fungal"/>
</dbReference>
<name>A0A409WPL2_PSICY</name>
<feature type="compositionally biased region" description="Basic and acidic residues" evidence="1">
    <location>
        <begin position="175"/>
        <end position="199"/>
    </location>
</feature>
<feature type="region of interest" description="Disordered" evidence="1">
    <location>
        <begin position="168"/>
        <end position="210"/>
    </location>
</feature>